<dbReference type="RefSeq" id="WP_109650371.1">
    <property type="nucleotide sequence ID" value="NZ_JACWLN010000004.1"/>
</dbReference>
<gene>
    <name evidence="2" type="ORF">HZY62_11200</name>
    <name evidence="3" type="ORF">LX92_02167</name>
</gene>
<evidence type="ECO:0000313" key="5">
    <source>
        <dbReference type="Proteomes" id="UP000651837"/>
    </source>
</evidence>
<evidence type="ECO:0000313" key="3">
    <source>
        <dbReference type="EMBL" id="PWK23600.1"/>
    </source>
</evidence>
<organism evidence="3 4">
    <name type="scientific">Maribacter polysiphoniae</name>
    <dbReference type="NCBI Taxonomy" id="429344"/>
    <lineage>
        <taxon>Bacteria</taxon>
        <taxon>Pseudomonadati</taxon>
        <taxon>Bacteroidota</taxon>
        <taxon>Flavobacteriia</taxon>
        <taxon>Flavobacteriales</taxon>
        <taxon>Flavobacteriaceae</taxon>
        <taxon>Maribacter</taxon>
    </lineage>
</organism>
<reference evidence="3 4" key="1">
    <citation type="submission" date="2018-05" db="EMBL/GenBank/DDBJ databases">
        <title>Genomic Encyclopedia of Archaeal and Bacterial Type Strains, Phase II (KMG-II): from individual species to whole genera.</title>
        <authorList>
            <person name="Goeker M."/>
        </authorList>
    </citation>
    <scope>NUCLEOTIDE SEQUENCE [LARGE SCALE GENOMIC DNA]</scope>
    <source>
        <strain evidence="3 4">DSM 23514</strain>
    </source>
</reference>
<dbReference type="PROSITE" id="PS51257">
    <property type="entry name" value="PROKAR_LIPOPROTEIN"/>
    <property type="match status" value="1"/>
</dbReference>
<dbReference type="OrthoDB" id="9812528at2"/>
<dbReference type="Proteomes" id="UP000651837">
    <property type="component" value="Unassembled WGS sequence"/>
</dbReference>
<evidence type="ECO:0000259" key="1">
    <source>
        <dbReference type="PROSITE" id="PS50983"/>
    </source>
</evidence>
<dbReference type="EMBL" id="QGGQ01000004">
    <property type="protein sequence ID" value="PWK23600.1"/>
    <property type="molecule type" value="Genomic_DNA"/>
</dbReference>
<evidence type="ECO:0000313" key="2">
    <source>
        <dbReference type="EMBL" id="MBD1261158.1"/>
    </source>
</evidence>
<name>A0A316EKY4_9FLAO</name>
<feature type="domain" description="Fe/B12 periplasmic-binding" evidence="1">
    <location>
        <begin position="97"/>
        <end position="369"/>
    </location>
</feature>
<dbReference type="EMBL" id="JACWLN010000004">
    <property type="protein sequence ID" value="MBD1261158.1"/>
    <property type="molecule type" value="Genomic_DNA"/>
</dbReference>
<dbReference type="Pfam" id="PF01497">
    <property type="entry name" value="Peripla_BP_2"/>
    <property type="match status" value="1"/>
</dbReference>
<accession>A0A316EKY4</accession>
<dbReference type="Gene3D" id="3.40.50.1980">
    <property type="entry name" value="Nitrogenase molybdenum iron protein domain"/>
    <property type="match status" value="2"/>
</dbReference>
<evidence type="ECO:0000313" key="4">
    <source>
        <dbReference type="Proteomes" id="UP000245667"/>
    </source>
</evidence>
<dbReference type="GO" id="GO:0071281">
    <property type="term" value="P:cellular response to iron ion"/>
    <property type="evidence" value="ECO:0007669"/>
    <property type="project" value="TreeGrafter"/>
</dbReference>
<dbReference type="InterPro" id="IPR002491">
    <property type="entry name" value="ABC_transptr_periplasmic_BD"/>
</dbReference>
<proteinExistence type="predicted"/>
<reference evidence="2 5" key="2">
    <citation type="submission" date="2020-07" db="EMBL/GenBank/DDBJ databases">
        <title>The draft genome sequence of Maribacter polysiphoniae KCTC 22021.</title>
        <authorList>
            <person name="Mu L."/>
        </authorList>
    </citation>
    <scope>NUCLEOTIDE SEQUENCE [LARGE SCALE GENOMIC DNA]</scope>
    <source>
        <strain evidence="2 5">KCTC 22021</strain>
    </source>
</reference>
<keyword evidence="5" id="KW-1185">Reference proteome</keyword>
<sequence>MRSTVLLSLIFCLFLSCKEKTKDTLPPTLETKTIAIEYAKGFTIEKTGSGVTIITVSSPWPNAQTNFKYALVPKDKMASITLNKEEYNAIIGVPVNNIVTTSTTHIPSLESLGVIDALKGFPDTQYVSSVKTRELIAAGKIKELGNNESINTEMVIELNPEVIFGFSINNQNKAYETLQRSNIPVVYNGDWTEETPLGKAEWIKFFAPFFQKEQVADSIFKEISDAYNEVKSMAKNSKNKPTVLSGALYKDVWYLPGGNSWGAMFLKDANVVYPWSTTDQTGSLNLSIESVLAKGIDTDFWISPSQFTSYQEMEDANRHYLKFKAFQNKNVYTFAKTKGATGGLLYFELGPNRPDLILKDLIHIFHPEILPEHELFFFKPLN</sequence>
<dbReference type="Proteomes" id="UP000245667">
    <property type="component" value="Unassembled WGS sequence"/>
</dbReference>
<dbReference type="InterPro" id="IPR050902">
    <property type="entry name" value="ABC_Transporter_SBP"/>
</dbReference>
<dbReference type="AlphaFoldDB" id="A0A316EKY4"/>
<dbReference type="PANTHER" id="PTHR30535:SF34">
    <property type="entry name" value="MOLYBDATE-BINDING PROTEIN MOLA"/>
    <property type="match status" value="1"/>
</dbReference>
<comment type="caution">
    <text evidence="3">The sequence shown here is derived from an EMBL/GenBank/DDBJ whole genome shotgun (WGS) entry which is preliminary data.</text>
</comment>
<dbReference type="PANTHER" id="PTHR30535">
    <property type="entry name" value="VITAMIN B12-BINDING PROTEIN"/>
    <property type="match status" value="1"/>
</dbReference>
<dbReference type="SUPFAM" id="SSF53807">
    <property type="entry name" value="Helical backbone' metal receptor"/>
    <property type="match status" value="1"/>
</dbReference>
<protein>
    <submittedName>
        <fullName evidence="2">ABC transporter substrate-binding protein</fullName>
    </submittedName>
    <submittedName>
        <fullName evidence="3">Iron complex transport system substrate-binding protein</fullName>
    </submittedName>
</protein>
<dbReference type="PROSITE" id="PS50983">
    <property type="entry name" value="FE_B12_PBP"/>
    <property type="match status" value="1"/>
</dbReference>